<evidence type="ECO:0000313" key="1">
    <source>
        <dbReference type="EMBL" id="MDT3404412.1"/>
    </source>
</evidence>
<dbReference type="EMBL" id="JAVLVU010000001">
    <property type="protein sequence ID" value="MDT3404412.1"/>
    <property type="molecule type" value="Genomic_DNA"/>
</dbReference>
<reference evidence="2" key="1">
    <citation type="submission" date="2023-07" db="EMBL/GenBank/DDBJ databases">
        <title>Functional and genomic diversity of the sorghum phyllosphere microbiome.</title>
        <authorList>
            <person name="Shade A."/>
        </authorList>
    </citation>
    <scope>NUCLEOTIDE SEQUENCE [LARGE SCALE GENOMIC DNA]</scope>
    <source>
        <strain evidence="2">SORGH_AS_0422</strain>
    </source>
</reference>
<name>A0ABU3GXB8_9SPHI</name>
<protein>
    <recommendedName>
        <fullName evidence="3">Transposase</fullName>
    </recommendedName>
</protein>
<evidence type="ECO:0008006" key="3">
    <source>
        <dbReference type="Google" id="ProtNLM"/>
    </source>
</evidence>
<comment type="caution">
    <text evidence="1">The sequence shown here is derived from an EMBL/GenBank/DDBJ whole genome shotgun (WGS) entry which is preliminary data.</text>
</comment>
<evidence type="ECO:0000313" key="2">
    <source>
        <dbReference type="Proteomes" id="UP001258315"/>
    </source>
</evidence>
<organism evidence="1 2">
    <name type="scientific">Mucilaginibacter terrae</name>
    <dbReference type="NCBI Taxonomy" id="1955052"/>
    <lineage>
        <taxon>Bacteria</taxon>
        <taxon>Pseudomonadati</taxon>
        <taxon>Bacteroidota</taxon>
        <taxon>Sphingobacteriia</taxon>
        <taxon>Sphingobacteriales</taxon>
        <taxon>Sphingobacteriaceae</taxon>
        <taxon>Mucilaginibacter</taxon>
    </lineage>
</organism>
<accession>A0ABU3GXB8</accession>
<sequence length="31" mass="3713">MIVLSEMIEQDKSNFDDISMTHLPNRWLFDS</sequence>
<gene>
    <name evidence="1" type="ORF">QE417_003484</name>
</gene>
<keyword evidence="2" id="KW-1185">Reference proteome</keyword>
<proteinExistence type="predicted"/>
<dbReference type="Proteomes" id="UP001258315">
    <property type="component" value="Unassembled WGS sequence"/>
</dbReference>